<dbReference type="AlphaFoldDB" id="A0A914P0J3"/>
<accession>A0A914P0J3</accession>
<protein>
    <submittedName>
        <fullName evidence="2">Uncharacterized protein</fullName>
    </submittedName>
</protein>
<reference evidence="2" key="1">
    <citation type="submission" date="2022-11" db="UniProtKB">
        <authorList>
            <consortium name="WormBaseParasite"/>
        </authorList>
    </citation>
    <scope>IDENTIFICATION</scope>
</reference>
<name>A0A914P0J3_9BILA</name>
<proteinExistence type="predicted"/>
<evidence type="ECO:0000313" key="2">
    <source>
        <dbReference type="WBParaSite" id="PDA_v2.g10694.t1"/>
    </source>
</evidence>
<dbReference type="WBParaSite" id="PDA_v2.g10694.t1">
    <property type="protein sequence ID" value="PDA_v2.g10694.t1"/>
    <property type="gene ID" value="PDA_v2.g10694"/>
</dbReference>
<keyword evidence="1" id="KW-1185">Reference proteome</keyword>
<sequence length="98" mass="11354">MVSLFGGPYFNYPDFNMAQKYLYELSDSKTALKIDSIDIVSTQTLKLENEKGKVLKELSTEFGLMPLEETTVKLSYLKPDWNHKNYSETQLFFKISVN</sequence>
<evidence type="ECO:0000313" key="1">
    <source>
        <dbReference type="Proteomes" id="UP000887578"/>
    </source>
</evidence>
<dbReference type="Proteomes" id="UP000887578">
    <property type="component" value="Unplaced"/>
</dbReference>
<organism evidence="1 2">
    <name type="scientific">Panagrolaimus davidi</name>
    <dbReference type="NCBI Taxonomy" id="227884"/>
    <lineage>
        <taxon>Eukaryota</taxon>
        <taxon>Metazoa</taxon>
        <taxon>Ecdysozoa</taxon>
        <taxon>Nematoda</taxon>
        <taxon>Chromadorea</taxon>
        <taxon>Rhabditida</taxon>
        <taxon>Tylenchina</taxon>
        <taxon>Panagrolaimomorpha</taxon>
        <taxon>Panagrolaimoidea</taxon>
        <taxon>Panagrolaimidae</taxon>
        <taxon>Panagrolaimus</taxon>
    </lineage>
</organism>